<feature type="compositionally biased region" description="Low complexity" evidence="6">
    <location>
        <begin position="328"/>
        <end position="345"/>
    </location>
</feature>
<dbReference type="InterPro" id="IPR036291">
    <property type="entry name" value="NAD(P)-bd_dom_sf"/>
</dbReference>
<dbReference type="PANTHER" id="PTHR48106">
    <property type="entry name" value="QUINONE OXIDOREDUCTASE PIG3-RELATED"/>
    <property type="match status" value="1"/>
</dbReference>
<dbReference type="RefSeq" id="WP_092847170.1">
    <property type="nucleotide sequence ID" value="NZ_FOPY01000009.1"/>
</dbReference>
<dbReference type="InterPro" id="IPR002364">
    <property type="entry name" value="Quin_OxRdtase/zeta-crystal_CS"/>
</dbReference>
<dbReference type="InterPro" id="IPR011032">
    <property type="entry name" value="GroES-like_sf"/>
</dbReference>
<dbReference type="InterPro" id="IPR013154">
    <property type="entry name" value="ADH-like_N"/>
</dbReference>
<dbReference type="GO" id="GO:0008270">
    <property type="term" value="F:zinc ion binding"/>
    <property type="evidence" value="ECO:0007669"/>
    <property type="project" value="InterPro"/>
</dbReference>
<dbReference type="Pfam" id="PF08240">
    <property type="entry name" value="ADH_N"/>
    <property type="match status" value="1"/>
</dbReference>
<evidence type="ECO:0000313" key="9">
    <source>
        <dbReference type="Proteomes" id="UP000199040"/>
    </source>
</evidence>
<gene>
    <name evidence="8" type="ORF">SAMN04487959_10985</name>
</gene>
<feature type="compositionally biased region" description="Polar residues" evidence="6">
    <location>
        <begin position="315"/>
        <end position="327"/>
    </location>
</feature>
<evidence type="ECO:0000256" key="1">
    <source>
        <dbReference type="ARBA" id="ARBA00010371"/>
    </source>
</evidence>
<dbReference type="Gene3D" id="3.40.50.720">
    <property type="entry name" value="NAD(P)-binding Rossmann-like Domain"/>
    <property type="match status" value="1"/>
</dbReference>
<dbReference type="Pfam" id="PF00107">
    <property type="entry name" value="ADH_zinc_N"/>
    <property type="match status" value="1"/>
</dbReference>
<dbReference type="SUPFAM" id="SSF51735">
    <property type="entry name" value="NAD(P)-binding Rossmann-fold domains"/>
    <property type="match status" value="1"/>
</dbReference>
<sequence>MAKRIQFSQTGGPDVLEYSDVLPEEPKAGEVRVRNHAVGLNFIDIYFRTGLYPAPGLPSGLGTEGAGIVDAVGEGVTHLKEGDRVAYAQGPLGAYAELHVLPADKAVKLPDAIEFETAAACMLKGLTVQYLLRQTYRLQKGETILFHAAAGGVGSIACQWAKALGVKLIGTVSSPEKAELAMKNGAWATIDYTKENVVERVRELTKGDMVPVVYDSVGKDTWETSLDCLQKRGLMVSFGNASGPVENVNIGILNQKGALYVTRPSLNGYADTRKRLETMCGELFEMLESGKIKVDIAQRYPLEKAGEAQEALASRKTTGSTVLVPSMQQDTQATQDADQSQDVQVPAEETPAAQDAGTSQDHGPENNQDQDPRA</sequence>
<dbReference type="SMART" id="SM00829">
    <property type="entry name" value="PKS_ER"/>
    <property type="match status" value="1"/>
</dbReference>
<keyword evidence="3" id="KW-0560">Oxidoreductase</keyword>
<dbReference type="GO" id="GO:0005829">
    <property type="term" value="C:cytosol"/>
    <property type="evidence" value="ECO:0007669"/>
    <property type="project" value="TreeGrafter"/>
</dbReference>
<evidence type="ECO:0000256" key="5">
    <source>
        <dbReference type="ARBA" id="ARBA00048980"/>
    </source>
</evidence>
<dbReference type="STRING" id="442341.SAMN04487959_10985"/>
<keyword evidence="9" id="KW-1185">Reference proteome</keyword>
<dbReference type="SUPFAM" id="SSF50129">
    <property type="entry name" value="GroES-like"/>
    <property type="match status" value="1"/>
</dbReference>
<dbReference type="InterPro" id="IPR020843">
    <property type="entry name" value="ER"/>
</dbReference>
<name>A0A1I3CU78_9GAMM</name>
<comment type="catalytic activity">
    <reaction evidence="5">
        <text>2 a quinone + NADPH + H(+) = 2 a 1,4-benzosemiquinone + NADP(+)</text>
        <dbReference type="Rhea" id="RHEA:14269"/>
        <dbReference type="ChEBI" id="CHEBI:15378"/>
        <dbReference type="ChEBI" id="CHEBI:57783"/>
        <dbReference type="ChEBI" id="CHEBI:58349"/>
        <dbReference type="ChEBI" id="CHEBI:132124"/>
        <dbReference type="ChEBI" id="CHEBI:134225"/>
        <dbReference type="EC" id="1.6.5.5"/>
    </reaction>
</comment>
<proteinExistence type="inferred from homology"/>
<accession>A0A1I3CU78</accession>
<evidence type="ECO:0000256" key="4">
    <source>
        <dbReference type="ARBA" id="ARBA00038919"/>
    </source>
</evidence>
<organism evidence="8 9">
    <name type="scientific">Modicisalibacter xianhensis</name>
    <dbReference type="NCBI Taxonomy" id="442341"/>
    <lineage>
        <taxon>Bacteria</taxon>
        <taxon>Pseudomonadati</taxon>
        <taxon>Pseudomonadota</taxon>
        <taxon>Gammaproteobacteria</taxon>
        <taxon>Oceanospirillales</taxon>
        <taxon>Halomonadaceae</taxon>
        <taxon>Modicisalibacter</taxon>
    </lineage>
</organism>
<dbReference type="AlphaFoldDB" id="A0A1I3CU78"/>
<dbReference type="PROSITE" id="PS01162">
    <property type="entry name" value="QOR_ZETA_CRYSTAL"/>
    <property type="match status" value="1"/>
</dbReference>
<keyword evidence="2" id="KW-0521">NADP</keyword>
<comment type="similarity">
    <text evidence="1">Belongs to the zinc-containing alcohol dehydrogenase family. Quinone oxidoreductase subfamily.</text>
</comment>
<feature type="region of interest" description="Disordered" evidence="6">
    <location>
        <begin position="311"/>
        <end position="374"/>
    </location>
</feature>
<dbReference type="CDD" id="cd05286">
    <property type="entry name" value="QOR2"/>
    <property type="match status" value="1"/>
</dbReference>
<dbReference type="InterPro" id="IPR047618">
    <property type="entry name" value="QOR-like"/>
</dbReference>
<protein>
    <recommendedName>
        <fullName evidence="4">NADPH:quinone reductase</fullName>
        <ecNumber evidence="4">1.6.5.5</ecNumber>
    </recommendedName>
</protein>
<dbReference type="InterPro" id="IPR013149">
    <property type="entry name" value="ADH-like_C"/>
</dbReference>
<dbReference type="GO" id="GO:0035925">
    <property type="term" value="F:mRNA 3'-UTR AU-rich region binding"/>
    <property type="evidence" value="ECO:0007669"/>
    <property type="project" value="TreeGrafter"/>
</dbReference>
<evidence type="ECO:0000256" key="3">
    <source>
        <dbReference type="ARBA" id="ARBA00023002"/>
    </source>
</evidence>
<evidence type="ECO:0000256" key="2">
    <source>
        <dbReference type="ARBA" id="ARBA00022857"/>
    </source>
</evidence>
<reference evidence="8 9" key="1">
    <citation type="submission" date="2016-10" db="EMBL/GenBank/DDBJ databases">
        <authorList>
            <person name="de Groot N.N."/>
        </authorList>
    </citation>
    <scope>NUCLEOTIDE SEQUENCE [LARGE SCALE GENOMIC DNA]</scope>
    <source>
        <strain evidence="8 9">CGMCC 1.6848</strain>
    </source>
</reference>
<dbReference type="PANTHER" id="PTHR48106:SF13">
    <property type="entry name" value="QUINONE OXIDOREDUCTASE-RELATED"/>
    <property type="match status" value="1"/>
</dbReference>
<feature type="domain" description="Enoyl reductase (ER)" evidence="7">
    <location>
        <begin position="11"/>
        <end position="323"/>
    </location>
</feature>
<dbReference type="NCBIfam" id="NF008024">
    <property type="entry name" value="PRK10754.1"/>
    <property type="match status" value="1"/>
</dbReference>
<evidence type="ECO:0000256" key="6">
    <source>
        <dbReference type="SAM" id="MobiDB-lite"/>
    </source>
</evidence>
<dbReference type="GO" id="GO:0070402">
    <property type="term" value="F:NADPH binding"/>
    <property type="evidence" value="ECO:0007669"/>
    <property type="project" value="TreeGrafter"/>
</dbReference>
<feature type="compositionally biased region" description="Polar residues" evidence="6">
    <location>
        <begin position="356"/>
        <end position="374"/>
    </location>
</feature>
<dbReference type="EC" id="1.6.5.5" evidence="4"/>
<dbReference type="Proteomes" id="UP000199040">
    <property type="component" value="Unassembled WGS sequence"/>
</dbReference>
<dbReference type="FunFam" id="3.40.50.720:FF:000053">
    <property type="entry name" value="Quinone oxidoreductase 1"/>
    <property type="match status" value="1"/>
</dbReference>
<dbReference type="EMBL" id="FOPY01000009">
    <property type="protein sequence ID" value="SFH77898.1"/>
    <property type="molecule type" value="Genomic_DNA"/>
</dbReference>
<evidence type="ECO:0000259" key="7">
    <source>
        <dbReference type="SMART" id="SM00829"/>
    </source>
</evidence>
<dbReference type="Gene3D" id="3.90.180.10">
    <property type="entry name" value="Medium-chain alcohol dehydrogenases, catalytic domain"/>
    <property type="match status" value="1"/>
</dbReference>
<dbReference type="GO" id="GO:0003960">
    <property type="term" value="F:quinone reductase (NADPH) activity"/>
    <property type="evidence" value="ECO:0007669"/>
    <property type="project" value="UniProtKB-EC"/>
</dbReference>
<evidence type="ECO:0000313" key="8">
    <source>
        <dbReference type="EMBL" id="SFH77898.1"/>
    </source>
</evidence>